<accession>A0ABW3J376</accession>
<proteinExistence type="predicted"/>
<keyword evidence="6" id="KW-0902">Two-component regulatory system</keyword>
<evidence type="ECO:0000256" key="3">
    <source>
        <dbReference type="ARBA" id="ARBA00022553"/>
    </source>
</evidence>
<evidence type="ECO:0000313" key="9">
    <source>
        <dbReference type="EMBL" id="MFD0984863.1"/>
    </source>
</evidence>
<keyword evidence="4" id="KW-0808">Transferase</keyword>
<evidence type="ECO:0000259" key="8">
    <source>
        <dbReference type="PROSITE" id="PS50109"/>
    </source>
</evidence>
<keyword evidence="7" id="KW-1133">Transmembrane helix</keyword>
<dbReference type="InterPro" id="IPR036097">
    <property type="entry name" value="HisK_dim/P_sf"/>
</dbReference>
<dbReference type="Pfam" id="PF02518">
    <property type="entry name" value="HATPase_c"/>
    <property type="match status" value="1"/>
</dbReference>
<comment type="catalytic activity">
    <reaction evidence="1">
        <text>ATP + protein L-histidine = ADP + protein N-phospho-L-histidine.</text>
        <dbReference type="EC" id="2.7.13.3"/>
    </reaction>
</comment>
<keyword evidence="10" id="KW-1185">Reference proteome</keyword>
<feature type="transmembrane region" description="Helical" evidence="7">
    <location>
        <begin position="12"/>
        <end position="34"/>
    </location>
</feature>
<dbReference type="Pfam" id="PF00512">
    <property type="entry name" value="HisKA"/>
    <property type="match status" value="1"/>
</dbReference>
<dbReference type="SMART" id="SM00388">
    <property type="entry name" value="HisKA"/>
    <property type="match status" value="1"/>
</dbReference>
<dbReference type="InterPro" id="IPR003661">
    <property type="entry name" value="HisK_dim/P_dom"/>
</dbReference>
<dbReference type="Gene3D" id="3.30.565.10">
    <property type="entry name" value="Histidine kinase-like ATPase, C-terminal domain"/>
    <property type="match status" value="1"/>
</dbReference>
<feature type="transmembrane region" description="Helical" evidence="7">
    <location>
        <begin position="40"/>
        <end position="61"/>
    </location>
</feature>
<dbReference type="PRINTS" id="PR00344">
    <property type="entry name" value="BCTRLSENSOR"/>
</dbReference>
<feature type="domain" description="Histidine kinase" evidence="8">
    <location>
        <begin position="127"/>
        <end position="347"/>
    </location>
</feature>
<dbReference type="CDD" id="cd00075">
    <property type="entry name" value="HATPase"/>
    <property type="match status" value="1"/>
</dbReference>
<dbReference type="InterPro" id="IPR050351">
    <property type="entry name" value="BphY/WalK/GraS-like"/>
</dbReference>
<dbReference type="SMART" id="SM00387">
    <property type="entry name" value="HATPase_c"/>
    <property type="match status" value="1"/>
</dbReference>
<dbReference type="PANTHER" id="PTHR45453">
    <property type="entry name" value="PHOSPHATE REGULON SENSOR PROTEIN PHOR"/>
    <property type="match status" value="1"/>
</dbReference>
<dbReference type="SUPFAM" id="SSF55874">
    <property type="entry name" value="ATPase domain of HSP90 chaperone/DNA topoisomerase II/histidine kinase"/>
    <property type="match status" value="1"/>
</dbReference>
<dbReference type="EMBL" id="JBHTIZ010000026">
    <property type="protein sequence ID" value="MFD0984863.1"/>
    <property type="molecule type" value="Genomic_DNA"/>
</dbReference>
<dbReference type="RefSeq" id="WP_379757232.1">
    <property type="nucleotide sequence ID" value="NZ_JBHSYB010000027.1"/>
</dbReference>
<keyword evidence="5 9" id="KW-0418">Kinase</keyword>
<evidence type="ECO:0000256" key="4">
    <source>
        <dbReference type="ARBA" id="ARBA00022679"/>
    </source>
</evidence>
<keyword evidence="3" id="KW-0597">Phosphoprotein</keyword>
<evidence type="ECO:0000256" key="6">
    <source>
        <dbReference type="ARBA" id="ARBA00023012"/>
    </source>
</evidence>
<gene>
    <name evidence="9" type="ORF">ACFQ0S_10305</name>
</gene>
<dbReference type="Gene3D" id="1.10.287.130">
    <property type="match status" value="1"/>
</dbReference>
<dbReference type="EC" id="2.7.13.3" evidence="2"/>
<name>A0ABW3J376_9FLAO</name>
<reference evidence="10" key="1">
    <citation type="journal article" date="2019" name="Int. J. Syst. Evol. Microbiol.">
        <title>The Global Catalogue of Microorganisms (GCM) 10K type strain sequencing project: providing services to taxonomists for standard genome sequencing and annotation.</title>
        <authorList>
            <consortium name="The Broad Institute Genomics Platform"/>
            <consortium name="The Broad Institute Genome Sequencing Center for Infectious Disease"/>
            <person name="Wu L."/>
            <person name="Ma J."/>
        </authorList>
    </citation>
    <scope>NUCLEOTIDE SEQUENCE [LARGE SCALE GENOMIC DNA]</scope>
    <source>
        <strain evidence="10">CECT 7649</strain>
    </source>
</reference>
<dbReference type="SUPFAM" id="SSF47384">
    <property type="entry name" value="Homodimeric domain of signal transducing histidine kinase"/>
    <property type="match status" value="1"/>
</dbReference>
<evidence type="ECO:0000313" key="10">
    <source>
        <dbReference type="Proteomes" id="UP001597051"/>
    </source>
</evidence>
<organism evidence="9 10">
    <name type="scientific">Flavobacterium myungsuense</name>
    <dbReference type="NCBI Taxonomy" id="651823"/>
    <lineage>
        <taxon>Bacteria</taxon>
        <taxon>Pseudomonadati</taxon>
        <taxon>Bacteroidota</taxon>
        <taxon>Flavobacteriia</taxon>
        <taxon>Flavobacteriales</taxon>
        <taxon>Flavobacteriaceae</taxon>
        <taxon>Flavobacterium</taxon>
    </lineage>
</organism>
<keyword evidence="7" id="KW-0812">Transmembrane</keyword>
<evidence type="ECO:0000256" key="7">
    <source>
        <dbReference type="SAM" id="Phobius"/>
    </source>
</evidence>
<keyword evidence="7" id="KW-0472">Membrane</keyword>
<evidence type="ECO:0000256" key="2">
    <source>
        <dbReference type="ARBA" id="ARBA00012438"/>
    </source>
</evidence>
<sequence>MTISFKKTYKFAVVSSLYITLFSSGLVALLTYFFFEFSLLFTFCFAMAIATFSFFVMQYRVEHFIYRRVKKIYDDVSLLESSNFRNQPITTDMATLTREVKKFATDKKLEIEMLKVREEYRREFLGNVSHELKTPLFTVQGYISTLLDGGINDKNIRKKYLERAEKGVERLIYIVQDLDMITKLEAGDLNIEMVPFNMVSLVQNVFDLLEMEASKKDILLLFDMKYNKPIMVIGDREKIEQVVINLVVNSIKYGKEKGSTEVSIENLTDDKVIVRVKDNGEGIEAKNIPRLFERFFRVDKSGARSQGGSGLGLSIVKHIIEAHQERIYIESEFGVGSEFSFTLKKAK</sequence>
<dbReference type="Proteomes" id="UP001597051">
    <property type="component" value="Unassembled WGS sequence"/>
</dbReference>
<dbReference type="PANTHER" id="PTHR45453:SF1">
    <property type="entry name" value="PHOSPHATE REGULON SENSOR PROTEIN PHOR"/>
    <property type="match status" value="1"/>
</dbReference>
<dbReference type="PROSITE" id="PS50109">
    <property type="entry name" value="HIS_KIN"/>
    <property type="match status" value="1"/>
</dbReference>
<evidence type="ECO:0000256" key="5">
    <source>
        <dbReference type="ARBA" id="ARBA00022777"/>
    </source>
</evidence>
<evidence type="ECO:0000256" key="1">
    <source>
        <dbReference type="ARBA" id="ARBA00000085"/>
    </source>
</evidence>
<dbReference type="InterPro" id="IPR005467">
    <property type="entry name" value="His_kinase_dom"/>
</dbReference>
<protein>
    <recommendedName>
        <fullName evidence="2">histidine kinase</fullName>
        <ecNumber evidence="2">2.7.13.3</ecNumber>
    </recommendedName>
</protein>
<dbReference type="InterPro" id="IPR036890">
    <property type="entry name" value="HATPase_C_sf"/>
</dbReference>
<dbReference type="CDD" id="cd00082">
    <property type="entry name" value="HisKA"/>
    <property type="match status" value="1"/>
</dbReference>
<dbReference type="InterPro" id="IPR003594">
    <property type="entry name" value="HATPase_dom"/>
</dbReference>
<comment type="caution">
    <text evidence="9">The sequence shown here is derived from an EMBL/GenBank/DDBJ whole genome shotgun (WGS) entry which is preliminary data.</text>
</comment>
<dbReference type="InterPro" id="IPR004358">
    <property type="entry name" value="Sig_transdc_His_kin-like_C"/>
</dbReference>
<dbReference type="GO" id="GO:0016301">
    <property type="term" value="F:kinase activity"/>
    <property type="evidence" value="ECO:0007669"/>
    <property type="project" value="UniProtKB-KW"/>
</dbReference>